<keyword evidence="7" id="KW-1185">Reference proteome</keyword>
<evidence type="ECO:0000256" key="2">
    <source>
        <dbReference type="ARBA" id="ARBA00023015"/>
    </source>
</evidence>
<evidence type="ECO:0000256" key="1">
    <source>
        <dbReference type="ARBA" id="ARBA00009437"/>
    </source>
</evidence>
<evidence type="ECO:0000256" key="3">
    <source>
        <dbReference type="ARBA" id="ARBA00023125"/>
    </source>
</evidence>
<dbReference type="Gene3D" id="1.10.10.10">
    <property type="entry name" value="Winged helix-like DNA-binding domain superfamily/Winged helix DNA-binding domain"/>
    <property type="match status" value="1"/>
</dbReference>
<reference evidence="6 7" key="1">
    <citation type="submission" date="2023-03" db="EMBL/GenBank/DDBJ databases">
        <title>Draft genome sequence of Thalassotalea eurytherma JCM 18482T.</title>
        <authorList>
            <person name="Sawabe T."/>
        </authorList>
    </citation>
    <scope>NUCLEOTIDE SEQUENCE [LARGE SCALE GENOMIC DNA]</scope>
    <source>
        <strain evidence="6 7">JCM 18482</strain>
    </source>
</reference>
<evidence type="ECO:0000256" key="4">
    <source>
        <dbReference type="ARBA" id="ARBA00023163"/>
    </source>
</evidence>
<protein>
    <recommendedName>
        <fullName evidence="5">HTH lysR-type domain-containing protein</fullName>
    </recommendedName>
</protein>
<dbReference type="RefSeq" id="WP_284208828.1">
    <property type="nucleotide sequence ID" value="NZ_BSSU01000015.1"/>
</dbReference>
<dbReference type="PRINTS" id="PR00039">
    <property type="entry name" value="HTHLYSR"/>
</dbReference>
<dbReference type="PANTHER" id="PTHR30118:SF6">
    <property type="entry name" value="HTH-TYPE TRANSCRIPTIONAL REGULATOR LEUO"/>
    <property type="match status" value="1"/>
</dbReference>
<dbReference type="PROSITE" id="PS50931">
    <property type="entry name" value="HTH_LYSR"/>
    <property type="match status" value="1"/>
</dbReference>
<accession>A0ABQ6H5F7</accession>
<organism evidence="6 7">
    <name type="scientific">Thalassotalea eurytherma</name>
    <dbReference type="NCBI Taxonomy" id="1144278"/>
    <lineage>
        <taxon>Bacteria</taxon>
        <taxon>Pseudomonadati</taxon>
        <taxon>Pseudomonadota</taxon>
        <taxon>Gammaproteobacteria</taxon>
        <taxon>Alteromonadales</taxon>
        <taxon>Colwelliaceae</taxon>
        <taxon>Thalassotalea</taxon>
    </lineage>
</organism>
<gene>
    <name evidence="6" type="ORF">theurythT_28460</name>
</gene>
<dbReference type="EMBL" id="BSSU01000015">
    <property type="protein sequence ID" value="GLX83393.1"/>
    <property type="molecule type" value="Genomic_DNA"/>
</dbReference>
<keyword evidence="2" id="KW-0805">Transcription regulation</keyword>
<keyword evidence="3" id="KW-0238">DNA-binding</keyword>
<dbReference type="InterPro" id="IPR036390">
    <property type="entry name" value="WH_DNA-bd_sf"/>
</dbReference>
<keyword evidence="4" id="KW-0804">Transcription</keyword>
<dbReference type="Pfam" id="PF00126">
    <property type="entry name" value="HTH_1"/>
    <property type="match status" value="1"/>
</dbReference>
<evidence type="ECO:0000313" key="6">
    <source>
        <dbReference type="EMBL" id="GLX83393.1"/>
    </source>
</evidence>
<dbReference type="InterPro" id="IPR036388">
    <property type="entry name" value="WH-like_DNA-bd_sf"/>
</dbReference>
<name>A0ABQ6H5F7_9GAMM</name>
<sequence>MNNFRASDLKLLVVFSVLMNEQNLTRAGEGLGMTQSAISHALKRLRSLYNDPLFERKAGKMEPTAKARNVFPLIDQALQDIDSTLPSKEVLPPEKLKLEYRINITNPYNAVYLQKLGEHFYQKAPGVTLTITSDVLSEPVQSLKKESTILILI</sequence>
<proteinExistence type="inferred from homology"/>
<dbReference type="Proteomes" id="UP001157133">
    <property type="component" value="Unassembled WGS sequence"/>
</dbReference>
<dbReference type="InterPro" id="IPR050389">
    <property type="entry name" value="LysR-type_TF"/>
</dbReference>
<evidence type="ECO:0000259" key="5">
    <source>
        <dbReference type="PROSITE" id="PS50931"/>
    </source>
</evidence>
<feature type="domain" description="HTH lysR-type" evidence="5">
    <location>
        <begin position="8"/>
        <end position="64"/>
    </location>
</feature>
<dbReference type="SUPFAM" id="SSF46785">
    <property type="entry name" value="Winged helix' DNA-binding domain"/>
    <property type="match status" value="1"/>
</dbReference>
<dbReference type="PANTHER" id="PTHR30118">
    <property type="entry name" value="HTH-TYPE TRANSCRIPTIONAL REGULATOR LEUO-RELATED"/>
    <property type="match status" value="1"/>
</dbReference>
<evidence type="ECO:0000313" key="7">
    <source>
        <dbReference type="Proteomes" id="UP001157133"/>
    </source>
</evidence>
<dbReference type="InterPro" id="IPR000847">
    <property type="entry name" value="LysR_HTH_N"/>
</dbReference>
<comment type="similarity">
    <text evidence="1">Belongs to the LysR transcriptional regulatory family.</text>
</comment>
<comment type="caution">
    <text evidence="6">The sequence shown here is derived from an EMBL/GenBank/DDBJ whole genome shotgun (WGS) entry which is preliminary data.</text>
</comment>